<feature type="region of interest" description="Disordered" evidence="1">
    <location>
        <begin position="188"/>
        <end position="209"/>
    </location>
</feature>
<accession>A0AAD9Q4G9</accession>
<feature type="region of interest" description="Disordered" evidence="1">
    <location>
        <begin position="127"/>
        <end position="167"/>
    </location>
</feature>
<dbReference type="EMBL" id="JARQWQ010000072">
    <property type="protein sequence ID" value="KAK2554200.1"/>
    <property type="molecule type" value="Genomic_DNA"/>
</dbReference>
<sequence length="298" mass="34242">MSKKNQLMIKWKTSDKWNDCEQRVSRKSIKPADVSLTKGQPVKVLVSRRWFDAEMCEGWSTVLERKPSKEKKNNEEQEVSDSAGSSEDDLPLSKYPQEKPTGREKGPNTETHILAQYVEQRDAKVRNQSMAGKTKGGFQSARKVVGVPTDKGDNQTEHDKEKAGLLEQLLAEKKKREVLRAEKTILETKHNTVQKMPETERRKTHSLENEKRELEEALQVANNKHETLQGLHEKPRNQYLRSGMDQLFTQEEMAQSNFDGKRNKRKLDGTRVDLLQRIATTKFPPSGNSPCEKNMKSR</sequence>
<organism evidence="2 3">
    <name type="scientific">Acropora cervicornis</name>
    <name type="common">Staghorn coral</name>
    <dbReference type="NCBI Taxonomy" id="6130"/>
    <lineage>
        <taxon>Eukaryota</taxon>
        <taxon>Metazoa</taxon>
        <taxon>Cnidaria</taxon>
        <taxon>Anthozoa</taxon>
        <taxon>Hexacorallia</taxon>
        <taxon>Scleractinia</taxon>
        <taxon>Astrocoeniina</taxon>
        <taxon>Acroporidae</taxon>
        <taxon>Acropora</taxon>
    </lineage>
</organism>
<reference evidence="2" key="1">
    <citation type="journal article" date="2023" name="G3 (Bethesda)">
        <title>Whole genome assembly and annotation of the endangered Caribbean coral Acropora cervicornis.</title>
        <authorList>
            <person name="Selwyn J.D."/>
            <person name="Vollmer S.V."/>
        </authorList>
    </citation>
    <scope>NUCLEOTIDE SEQUENCE</scope>
    <source>
        <strain evidence="2">K2</strain>
    </source>
</reference>
<feature type="compositionally biased region" description="Basic and acidic residues" evidence="1">
    <location>
        <begin position="150"/>
        <end position="167"/>
    </location>
</feature>
<dbReference type="Proteomes" id="UP001249851">
    <property type="component" value="Unassembled WGS sequence"/>
</dbReference>
<feature type="compositionally biased region" description="Basic and acidic residues" evidence="1">
    <location>
        <begin position="197"/>
        <end position="209"/>
    </location>
</feature>
<evidence type="ECO:0000313" key="2">
    <source>
        <dbReference type="EMBL" id="KAK2554200.1"/>
    </source>
</evidence>
<keyword evidence="3" id="KW-1185">Reference proteome</keyword>
<name>A0AAD9Q4G9_ACRCE</name>
<feature type="compositionally biased region" description="Basic and acidic residues" evidence="1">
    <location>
        <begin position="96"/>
        <end position="107"/>
    </location>
</feature>
<gene>
    <name evidence="2" type="ORF">P5673_024559</name>
</gene>
<comment type="caution">
    <text evidence="2">The sequence shown here is derived from an EMBL/GenBank/DDBJ whole genome shotgun (WGS) entry which is preliminary data.</text>
</comment>
<feature type="region of interest" description="Disordered" evidence="1">
    <location>
        <begin position="61"/>
        <end position="111"/>
    </location>
</feature>
<evidence type="ECO:0000313" key="3">
    <source>
        <dbReference type="Proteomes" id="UP001249851"/>
    </source>
</evidence>
<evidence type="ECO:0000256" key="1">
    <source>
        <dbReference type="SAM" id="MobiDB-lite"/>
    </source>
</evidence>
<reference evidence="2" key="2">
    <citation type="journal article" date="2023" name="Science">
        <title>Genomic signatures of disease resistance in endangered staghorn corals.</title>
        <authorList>
            <person name="Vollmer S.V."/>
            <person name="Selwyn J.D."/>
            <person name="Despard B.A."/>
            <person name="Roesel C.L."/>
        </authorList>
    </citation>
    <scope>NUCLEOTIDE SEQUENCE</scope>
    <source>
        <strain evidence="2">K2</strain>
    </source>
</reference>
<proteinExistence type="predicted"/>
<feature type="compositionally biased region" description="Basic and acidic residues" evidence="1">
    <location>
        <begin position="63"/>
        <end position="75"/>
    </location>
</feature>
<protein>
    <submittedName>
        <fullName evidence="2">Uncharacterized protein</fullName>
    </submittedName>
</protein>
<dbReference type="AlphaFoldDB" id="A0AAD9Q4G9"/>